<keyword evidence="5" id="KW-1185">Reference proteome</keyword>
<keyword evidence="3" id="KW-0812">Transmembrane</keyword>
<organism evidence="4 5">
    <name type="scientific">Mumia flava</name>
    <dbReference type="NCBI Taxonomy" id="1348852"/>
    <lineage>
        <taxon>Bacteria</taxon>
        <taxon>Bacillati</taxon>
        <taxon>Actinomycetota</taxon>
        <taxon>Actinomycetes</taxon>
        <taxon>Propionibacteriales</taxon>
        <taxon>Nocardioidaceae</taxon>
        <taxon>Mumia</taxon>
    </lineage>
</organism>
<feature type="region of interest" description="Disordered" evidence="2">
    <location>
        <begin position="117"/>
        <end position="149"/>
    </location>
</feature>
<name>A0A2M9BDI9_9ACTN</name>
<feature type="compositionally biased region" description="Low complexity" evidence="2">
    <location>
        <begin position="1"/>
        <end position="14"/>
    </location>
</feature>
<evidence type="ECO:0008006" key="6">
    <source>
        <dbReference type="Google" id="ProtNLM"/>
    </source>
</evidence>
<dbReference type="OrthoDB" id="4792842at2"/>
<proteinExistence type="predicted"/>
<protein>
    <recommendedName>
        <fullName evidence="6">Cell division protein FtsB</fullName>
    </recommendedName>
</protein>
<evidence type="ECO:0000313" key="5">
    <source>
        <dbReference type="Proteomes" id="UP000230842"/>
    </source>
</evidence>
<evidence type="ECO:0000256" key="2">
    <source>
        <dbReference type="SAM" id="MobiDB-lite"/>
    </source>
</evidence>
<sequence length="149" mass="15667">MSIVNPVRRAGTAPRPGPRNPLRAVPDRVQRTPRTPFVLLVVSLLAGGLVGLLLLNTSMQDSAFELATLEDKAEALQSRRAELTMEVEKRETPQALARRASKLGMVPNESPVFLRLSDGTVVGDPEPASADGPPSGLGGPSPAEVGARG</sequence>
<feature type="transmembrane region" description="Helical" evidence="3">
    <location>
        <begin position="37"/>
        <end position="55"/>
    </location>
</feature>
<feature type="region of interest" description="Disordered" evidence="2">
    <location>
        <begin position="1"/>
        <end position="25"/>
    </location>
</feature>
<reference evidence="4 5" key="1">
    <citation type="submission" date="2017-11" db="EMBL/GenBank/DDBJ databases">
        <title>Genomic Encyclopedia of Archaeal and Bacterial Type Strains, Phase II (KMG-II): From Individual Species to Whole Genera.</title>
        <authorList>
            <person name="Goeker M."/>
        </authorList>
    </citation>
    <scope>NUCLEOTIDE SEQUENCE [LARGE SCALE GENOMIC DNA]</scope>
    <source>
        <strain evidence="4 5">DSM 27763</strain>
    </source>
</reference>
<dbReference type="Proteomes" id="UP000230842">
    <property type="component" value="Unassembled WGS sequence"/>
</dbReference>
<keyword evidence="3" id="KW-1133">Transmembrane helix</keyword>
<dbReference type="EMBL" id="PGEZ01000001">
    <property type="protein sequence ID" value="PJJ56031.1"/>
    <property type="molecule type" value="Genomic_DNA"/>
</dbReference>
<comment type="caution">
    <text evidence="4">The sequence shown here is derived from an EMBL/GenBank/DDBJ whole genome shotgun (WGS) entry which is preliminary data.</text>
</comment>
<accession>A0A2M9BDI9</accession>
<evidence type="ECO:0000256" key="3">
    <source>
        <dbReference type="SAM" id="Phobius"/>
    </source>
</evidence>
<evidence type="ECO:0000256" key="1">
    <source>
        <dbReference type="SAM" id="Coils"/>
    </source>
</evidence>
<keyword evidence="1" id="KW-0175">Coiled coil</keyword>
<evidence type="ECO:0000313" key="4">
    <source>
        <dbReference type="EMBL" id="PJJ56031.1"/>
    </source>
</evidence>
<keyword evidence="3" id="KW-0472">Membrane</keyword>
<gene>
    <name evidence="4" type="ORF">CLV56_0235</name>
</gene>
<dbReference type="RefSeq" id="WP_100414255.1">
    <property type="nucleotide sequence ID" value="NZ_PGEZ01000001.1"/>
</dbReference>
<dbReference type="AlphaFoldDB" id="A0A2M9BDI9"/>
<feature type="coiled-coil region" evidence="1">
    <location>
        <begin position="59"/>
        <end position="86"/>
    </location>
</feature>